<dbReference type="GO" id="GO:0006364">
    <property type="term" value="P:rRNA processing"/>
    <property type="evidence" value="ECO:0007669"/>
    <property type="project" value="TreeGrafter"/>
</dbReference>
<feature type="compositionally biased region" description="Basic and acidic residues" evidence="1">
    <location>
        <begin position="720"/>
        <end position="736"/>
    </location>
</feature>
<accession>A0A9N9RY37</accession>
<dbReference type="PANTHER" id="PTHR34105">
    <property type="entry name" value="PROLINE-, GLUTAMIC ACID- AND LEUCINE-RICH PROTEIN 1"/>
    <property type="match status" value="1"/>
</dbReference>
<sequence length="769" mass="87694">MDKKTNLASKDVESSKNQPDFSVLFMKMLEDKKQDNSKDLFHSFQVREARIKNINRYLKSTQNYRTLGLISLADFLELHTVVSASFTTEKECQELEWIETILRFIDNKSEEAEKCFPILTKLIIITAQHPDMHKIVQSKYVSKIIDSITTNQLSIPSLQCLAVCMRENNGPSGIYKNKIYDFCVASVDIMDPVINNLTGKCLHLLQQTRGGSIGGQAYKKNWAEYHTKLLYSMEELFINLLQTGDSVSSGKSERLKLPDCAENKKNVPLMYSHQERFVRFQNICIFLNVSLVQPFPVAKSILLDWIVSFIDKSTTTNQAQINKKDGDRILPFILHIEVQKCLFSVLSAAMKAVGRNILIHSKDICDVFWKSLKSTNVPYDEFKISEISSLRCTIYDVIAEFMRISPNNNFISKNTENFIKEAFLDITPIQSEILLTLPGASSESNKKKKKNPEVKKTLSGKTFDNCIKIHQQLCIKSLNFLNNLLISNGAGMKPVLFKILTDKVLIVTYKFLSRDLTQQDLYHSSDCRLGILELVYNILINPAIRNATPSSFMVELLKKFKDNDKSDKLRNKSNEMLRTVEAILHNRKDPIHFPSDLKDFRDSWLFNEKTVKSFNEIHNERIGQIFEVDSIDETEDVSFFQNIISRKNSDSSLLMEVDQVAENQAEVSNGKEKSPEPEILEDSSSNDKSEEEVSPQIVARGNPVKKQPATAIKQQVKAKRPSDSPKAEEIPTKIAKESVKEPEIIDIKEKIDGDDDEIVNSYLADFCDE</sequence>
<evidence type="ECO:0000313" key="2">
    <source>
        <dbReference type="EMBL" id="CAG9807460.1"/>
    </source>
</evidence>
<proteinExistence type="predicted"/>
<dbReference type="GO" id="GO:0005634">
    <property type="term" value="C:nucleus"/>
    <property type="evidence" value="ECO:0007669"/>
    <property type="project" value="TreeGrafter"/>
</dbReference>
<dbReference type="Proteomes" id="UP001153620">
    <property type="component" value="Chromosome 3"/>
</dbReference>
<evidence type="ECO:0000256" key="1">
    <source>
        <dbReference type="SAM" id="MobiDB-lite"/>
    </source>
</evidence>
<organism evidence="2 3">
    <name type="scientific">Chironomus riparius</name>
    <dbReference type="NCBI Taxonomy" id="315576"/>
    <lineage>
        <taxon>Eukaryota</taxon>
        <taxon>Metazoa</taxon>
        <taxon>Ecdysozoa</taxon>
        <taxon>Arthropoda</taxon>
        <taxon>Hexapoda</taxon>
        <taxon>Insecta</taxon>
        <taxon>Pterygota</taxon>
        <taxon>Neoptera</taxon>
        <taxon>Endopterygota</taxon>
        <taxon>Diptera</taxon>
        <taxon>Nematocera</taxon>
        <taxon>Chironomoidea</taxon>
        <taxon>Chironomidae</taxon>
        <taxon>Chironominae</taxon>
        <taxon>Chironomus</taxon>
    </lineage>
</organism>
<dbReference type="AlphaFoldDB" id="A0A9N9RY37"/>
<evidence type="ECO:0000313" key="3">
    <source>
        <dbReference type="Proteomes" id="UP001153620"/>
    </source>
</evidence>
<dbReference type="OrthoDB" id="20900at2759"/>
<reference evidence="2" key="1">
    <citation type="submission" date="2022-01" db="EMBL/GenBank/DDBJ databases">
        <authorList>
            <person name="King R."/>
        </authorList>
    </citation>
    <scope>NUCLEOTIDE SEQUENCE</scope>
</reference>
<dbReference type="PANTHER" id="PTHR34105:SF1">
    <property type="entry name" value="PROLINE-, GLUTAMIC ACID- AND LEUCINE-RICH PROTEIN 1"/>
    <property type="match status" value="1"/>
</dbReference>
<name>A0A9N9RY37_9DIPT</name>
<gene>
    <name evidence="2" type="ORF">CHIRRI_LOCUS10309</name>
</gene>
<keyword evidence="3" id="KW-1185">Reference proteome</keyword>
<dbReference type="EMBL" id="OU895879">
    <property type="protein sequence ID" value="CAG9807460.1"/>
    <property type="molecule type" value="Genomic_DNA"/>
</dbReference>
<reference evidence="2" key="2">
    <citation type="submission" date="2022-10" db="EMBL/GenBank/DDBJ databases">
        <authorList>
            <consortium name="ENA_rothamsted_submissions"/>
            <consortium name="culmorum"/>
            <person name="King R."/>
        </authorList>
    </citation>
    <scope>NUCLEOTIDE SEQUENCE</scope>
</reference>
<feature type="region of interest" description="Disordered" evidence="1">
    <location>
        <begin position="664"/>
        <end position="736"/>
    </location>
</feature>
<protein>
    <submittedName>
        <fullName evidence="2">Uncharacterized protein</fullName>
    </submittedName>
</protein>